<dbReference type="EMBL" id="GBHO01000722">
    <property type="protein sequence ID" value="JAG42882.1"/>
    <property type="molecule type" value="Transcribed_RNA"/>
</dbReference>
<accession>A0A0A9ZC90</accession>
<gene>
    <name evidence="1" type="primary">RTase_0</name>
    <name evidence="1" type="ORF">CM83_104802</name>
</gene>
<protein>
    <submittedName>
        <fullName evidence="1">Putative RNA-directed DNA polymerase from transposon BS</fullName>
    </submittedName>
</protein>
<keyword evidence="1" id="KW-0548">Nucleotidyltransferase</keyword>
<proteinExistence type="predicted"/>
<keyword evidence="1" id="KW-0695">RNA-directed DNA polymerase</keyword>
<dbReference type="AlphaFoldDB" id="A0A0A9ZC90"/>
<reference evidence="1" key="1">
    <citation type="journal article" date="2014" name="PLoS ONE">
        <title>Transcriptome-Based Identification of ABC Transporters in the Western Tarnished Plant Bug Lygus hesperus.</title>
        <authorList>
            <person name="Hull J.J."/>
            <person name="Chaney K."/>
            <person name="Geib S.M."/>
            <person name="Fabrick J.A."/>
            <person name="Brent C.S."/>
            <person name="Walsh D."/>
            <person name="Lavine L.C."/>
        </authorList>
    </citation>
    <scope>NUCLEOTIDE SEQUENCE</scope>
</reference>
<keyword evidence="1" id="KW-0808">Transferase</keyword>
<dbReference type="GO" id="GO:0003964">
    <property type="term" value="F:RNA-directed DNA polymerase activity"/>
    <property type="evidence" value="ECO:0007669"/>
    <property type="project" value="UniProtKB-KW"/>
</dbReference>
<dbReference type="PANTHER" id="PTHR47510:SF3">
    <property type="entry name" value="ENDO_EXONUCLEASE_PHOSPHATASE DOMAIN-CONTAINING PROTEIN"/>
    <property type="match status" value="1"/>
</dbReference>
<evidence type="ECO:0000313" key="1">
    <source>
        <dbReference type="EMBL" id="JAG42882.1"/>
    </source>
</evidence>
<dbReference type="PANTHER" id="PTHR47510">
    <property type="entry name" value="REVERSE TRANSCRIPTASE DOMAIN-CONTAINING PROTEIN"/>
    <property type="match status" value="1"/>
</dbReference>
<feature type="non-terminal residue" evidence="1">
    <location>
        <position position="1"/>
    </location>
</feature>
<feature type="non-terminal residue" evidence="1">
    <location>
        <position position="184"/>
    </location>
</feature>
<sequence length="184" mass="21244">IECDEWQVDDEIINSLRHAYKIRIEETRREYRAKQIRESKNKSKVAWGIIKEETTREDLQQPISLSPDEMNSFFSTVALKATQKLTATSDDAMKYMKSHRRRPIHSIFLQPTDEIEIKNIIRNLKSSTSKDINDMSVQILKLTAEQIAGPLTRIINLIMETGVFPEILKMGRIVPIFKGGDPDD</sequence>
<name>A0A0A9ZC90_LYGHE</name>
<organism evidence="1">
    <name type="scientific">Lygus hesperus</name>
    <name type="common">Western plant bug</name>
    <dbReference type="NCBI Taxonomy" id="30085"/>
    <lineage>
        <taxon>Eukaryota</taxon>
        <taxon>Metazoa</taxon>
        <taxon>Ecdysozoa</taxon>
        <taxon>Arthropoda</taxon>
        <taxon>Hexapoda</taxon>
        <taxon>Insecta</taxon>
        <taxon>Pterygota</taxon>
        <taxon>Neoptera</taxon>
        <taxon>Paraneoptera</taxon>
        <taxon>Hemiptera</taxon>
        <taxon>Heteroptera</taxon>
        <taxon>Panheteroptera</taxon>
        <taxon>Cimicomorpha</taxon>
        <taxon>Miridae</taxon>
        <taxon>Mirini</taxon>
        <taxon>Lygus</taxon>
    </lineage>
</organism>
<reference evidence="1" key="2">
    <citation type="submission" date="2014-07" db="EMBL/GenBank/DDBJ databases">
        <authorList>
            <person name="Hull J."/>
        </authorList>
    </citation>
    <scope>NUCLEOTIDE SEQUENCE</scope>
</reference>